<comment type="caution">
    <text evidence="3">The sequence shown here is derived from an EMBL/GenBank/DDBJ whole genome shotgun (WGS) entry which is preliminary data.</text>
</comment>
<dbReference type="Proteomes" id="UP000295325">
    <property type="component" value="Unassembled WGS sequence"/>
</dbReference>
<evidence type="ECO:0000313" key="4">
    <source>
        <dbReference type="Proteomes" id="UP000295325"/>
    </source>
</evidence>
<accession>A0A4R7KA40</accession>
<evidence type="ECO:0000256" key="1">
    <source>
        <dbReference type="SAM" id="Phobius"/>
    </source>
</evidence>
<dbReference type="AlphaFoldDB" id="A0A4R7KA40"/>
<dbReference type="Pfam" id="PF02517">
    <property type="entry name" value="Rce1-like"/>
    <property type="match status" value="1"/>
</dbReference>
<dbReference type="PANTHER" id="PTHR39430:SF1">
    <property type="entry name" value="PROTEASE"/>
    <property type="match status" value="1"/>
</dbReference>
<evidence type="ECO:0000259" key="2">
    <source>
        <dbReference type="Pfam" id="PF02517"/>
    </source>
</evidence>
<feature type="transmembrane region" description="Helical" evidence="1">
    <location>
        <begin position="44"/>
        <end position="62"/>
    </location>
</feature>
<keyword evidence="1" id="KW-1133">Transmembrane helix</keyword>
<feature type="transmembrane region" description="Helical" evidence="1">
    <location>
        <begin position="247"/>
        <end position="268"/>
    </location>
</feature>
<feature type="transmembrane region" description="Helical" evidence="1">
    <location>
        <begin position="119"/>
        <end position="141"/>
    </location>
</feature>
<keyword evidence="1" id="KW-0472">Membrane</keyword>
<protein>
    <recommendedName>
        <fullName evidence="2">CAAX prenyl protease 2/Lysostaphin resistance protein A-like domain-containing protein</fullName>
    </recommendedName>
</protein>
<dbReference type="GO" id="GO:0080120">
    <property type="term" value="P:CAAX-box protein maturation"/>
    <property type="evidence" value="ECO:0007669"/>
    <property type="project" value="UniProtKB-ARBA"/>
</dbReference>
<keyword evidence="1" id="KW-0812">Transmembrane</keyword>
<feature type="transmembrane region" description="Helical" evidence="1">
    <location>
        <begin position="153"/>
        <end position="174"/>
    </location>
</feature>
<feature type="transmembrane region" description="Helical" evidence="1">
    <location>
        <begin position="212"/>
        <end position="235"/>
    </location>
</feature>
<dbReference type="EMBL" id="SOAZ01000020">
    <property type="protein sequence ID" value="TDT51224.1"/>
    <property type="molecule type" value="Genomic_DNA"/>
</dbReference>
<feature type="domain" description="CAAX prenyl protease 2/Lysostaphin resistance protein A-like" evidence="2">
    <location>
        <begin position="122"/>
        <end position="215"/>
    </location>
</feature>
<dbReference type="OrthoDB" id="9777755at2"/>
<dbReference type="PANTHER" id="PTHR39430">
    <property type="entry name" value="MEMBRANE-ASSOCIATED PROTEASE-RELATED"/>
    <property type="match status" value="1"/>
</dbReference>
<organism evidence="3 4">
    <name type="scientific">Fonticella tunisiensis</name>
    <dbReference type="NCBI Taxonomy" id="1096341"/>
    <lineage>
        <taxon>Bacteria</taxon>
        <taxon>Bacillati</taxon>
        <taxon>Bacillota</taxon>
        <taxon>Clostridia</taxon>
        <taxon>Eubacteriales</taxon>
        <taxon>Clostridiaceae</taxon>
        <taxon>Fonticella</taxon>
    </lineage>
</organism>
<reference evidence="3 4" key="1">
    <citation type="submission" date="2019-03" db="EMBL/GenBank/DDBJ databases">
        <title>Genomic Encyclopedia of Type Strains, Phase IV (KMG-IV): sequencing the most valuable type-strain genomes for metagenomic binning, comparative biology and taxonomic classification.</title>
        <authorList>
            <person name="Goeker M."/>
        </authorList>
    </citation>
    <scope>NUCLEOTIDE SEQUENCE [LARGE SCALE GENOMIC DNA]</scope>
    <source>
        <strain evidence="3 4">DSM 24455</strain>
    </source>
</reference>
<feature type="transmembrane region" description="Helical" evidence="1">
    <location>
        <begin position="180"/>
        <end position="200"/>
    </location>
</feature>
<dbReference type="RefSeq" id="WP_133628761.1">
    <property type="nucleotide sequence ID" value="NZ_SOAZ01000020.1"/>
</dbReference>
<sequence>MKKYVLKPLKLLAFLTLFTLAEFLAQPIVQLSADIINNDYLTDLIKIILETLAAVLIVKVFLWKKSFREIGLYLKVNKNILYMAIGGLISGLAGILIILAAGGFTFDRFIWNKLFLEDIIPALIMGILHSMGIAITEGIVIRGYVYKLLDLKNIYLGVILASLVYVLINILNILTLGFNILPILGYFLFTVLLSLIFILTGNLMYSIVFHGAWYFANMYIFSPLSAQTYGVIMLNPTDKILLNGGEFGIMGSAVFILIMFIADILLFVKIKGKKN</sequence>
<gene>
    <name evidence="3" type="ORF">EDD71_1205</name>
</gene>
<proteinExistence type="predicted"/>
<name>A0A4R7KA40_9CLOT</name>
<dbReference type="InterPro" id="IPR003675">
    <property type="entry name" value="Rce1/LyrA-like_dom"/>
</dbReference>
<dbReference type="GO" id="GO:0004175">
    <property type="term" value="F:endopeptidase activity"/>
    <property type="evidence" value="ECO:0007669"/>
    <property type="project" value="UniProtKB-ARBA"/>
</dbReference>
<keyword evidence="4" id="KW-1185">Reference proteome</keyword>
<evidence type="ECO:0000313" key="3">
    <source>
        <dbReference type="EMBL" id="TDT51224.1"/>
    </source>
</evidence>
<feature type="transmembrane region" description="Helical" evidence="1">
    <location>
        <begin position="82"/>
        <end position="104"/>
    </location>
</feature>